<gene>
    <name evidence="4" type="ORF">LY16_03104</name>
    <name evidence="3" type="ORF">XDD1_1934</name>
</gene>
<dbReference type="EMBL" id="FO704550">
    <property type="protein sequence ID" value="CDG17633.1"/>
    <property type="molecule type" value="Genomic_DNA"/>
</dbReference>
<keyword evidence="1" id="KW-0732">Signal</keyword>
<evidence type="ECO:0000313" key="3">
    <source>
        <dbReference type="EMBL" id="CDG17633.1"/>
    </source>
</evidence>
<dbReference type="PANTHER" id="PTHR43265:SF1">
    <property type="entry name" value="ESTERASE ESTD"/>
    <property type="match status" value="1"/>
</dbReference>
<evidence type="ECO:0000313" key="6">
    <source>
        <dbReference type="Proteomes" id="UP000324170"/>
    </source>
</evidence>
<feature type="chain" id="PRO_5001652112" evidence="1">
    <location>
        <begin position="22"/>
        <end position="313"/>
    </location>
</feature>
<sequence>MKKIPIYLIFFLISISQQAMAESPRYHLRGDDGKDIIYYLIPRGNTPSKDLLVLIQGSDCKSVINNQSMIENFGSAFPENDILLVEKSGLDSSIGKKGTEIEHSACPQAYMQNDSPSKRVKDYLTVLNQLKNKYHHIVLLGGSEGAIVTNMIASKADFITAAISINGGGRFFIDDIIHSIKRGSPAEMSDKDVNSFKVFAEEAKKRRLPAGMTVSGHGANWWYDSLSIDNQKMIQSSKIRLLVIQCMSDNNVDAAGARKMIAAINNPMVSFKTYEGLDHFFKDSDGNYHAATIIKDIKNWYQSQIKITAANSH</sequence>
<dbReference type="AlphaFoldDB" id="A0A068QRM2"/>
<proteinExistence type="predicted"/>
<dbReference type="Proteomes" id="UP000324170">
    <property type="component" value="Unassembled WGS sequence"/>
</dbReference>
<keyword evidence="3" id="KW-0378">Hydrolase</keyword>
<accession>A0A068QRM2</accession>
<dbReference type="RefSeq" id="WP_052705672.1">
    <property type="nucleotide sequence ID" value="NZ_CAWMED010000001.1"/>
</dbReference>
<dbReference type="InterPro" id="IPR029058">
    <property type="entry name" value="AB_hydrolase_fold"/>
</dbReference>
<dbReference type="Pfam" id="PF08840">
    <property type="entry name" value="BAAT_C"/>
    <property type="match status" value="1"/>
</dbReference>
<feature type="domain" description="BAAT/Acyl-CoA thioester hydrolase C-terminal" evidence="2">
    <location>
        <begin position="127"/>
        <end position="256"/>
    </location>
</feature>
<organism evidence="3 5">
    <name type="scientific">Xenorhabdus doucetiae</name>
    <dbReference type="NCBI Taxonomy" id="351671"/>
    <lineage>
        <taxon>Bacteria</taxon>
        <taxon>Pseudomonadati</taxon>
        <taxon>Pseudomonadota</taxon>
        <taxon>Gammaproteobacteria</taxon>
        <taxon>Enterobacterales</taxon>
        <taxon>Morganellaceae</taxon>
        <taxon>Xenorhabdus</taxon>
    </lineage>
</organism>
<dbReference type="KEGG" id="xdo:XDD1_1934"/>
<dbReference type="OrthoDB" id="8666017at2"/>
<dbReference type="EMBL" id="VNHN01000068">
    <property type="protein sequence ID" value="TYO99775.1"/>
    <property type="molecule type" value="Genomic_DNA"/>
</dbReference>
<dbReference type="SUPFAM" id="SSF53474">
    <property type="entry name" value="alpha/beta-Hydrolases"/>
    <property type="match status" value="1"/>
</dbReference>
<keyword evidence="6" id="KW-1185">Reference proteome</keyword>
<dbReference type="Gene3D" id="3.40.50.1820">
    <property type="entry name" value="alpha/beta hydrolase"/>
    <property type="match status" value="1"/>
</dbReference>
<dbReference type="InterPro" id="IPR014940">
    <property type="entry name" value="BAAT_C"/>
</dbReference>
<reference evidence="3 5" key="1">
    <citation type="submission" date="2013-07" db="EMBL/GenBank/DDBJ databases">
        <authorList>
            <person name="Genoscope - CEA"/>
        </authorList>
    </citation>
    <scope>NUCLEOTIDE SEQUENCE [LARGE SCALE GENOMIC DNA]</scope>
    <source>
        <strain evidence="3">FRM16</strain>
        <strain evidence="5">FRM16 / DSM 17909</strain>
    </source>
</reference>
<protein>
    <submittedName>
        <fullName evidence="3">Alpha/beta superfamily hydrolase</fullName>
    </submittedName>
    <submittedName>
        <fullName evidence="4">Bile acid acyltransferase/acyl-CoA thioester hydrolase-like protein</fullName>
    </submittedName>
</protein>
<name>A0A068QRM2_9GAMM</name>
<reference evidence="4 6" key="2">
    <citation type="submission" date="2019-07" db="EMBL/GenBank/DDBJ databases">
        <title>Genomic Encyclopedia of Type Strains, Phase I: the one thousand microbial genomes (KMG-I) project.</title>
        <authorList>
            <person name="Kyrpides N."/>
        </authorList>
    </citation>
    <scope>NUCLEOTIDE SEQUENCE [LARGE SCALE GENOMIC DNA]</scope>
    <source>
        <strain evidence="4 6">DSM 17909</strain>
    </source>
</reference>
<dbReference type="PANTHER" id="PTHR43265">
    <property type="entry name" value="ESTERASE ESTD"/>
    <property type="match status" value="1"/>
</dbReference>
<evidence type="ECO:0000256" key="1">
    <source>
        <dbReference type="SAM" id="SignalP"/>
    </source>
</evidence>
<dbReference type="Proteomes" id="UP000032721">
    <property type="component" value="Chromosome"/>
</dbReference>
<evidence type="ECO:0000313" key="4">
    <source>
        <dbReference type="EMBL" id="TYO99775.1"/>
    </source>
</evidence>
<evidence type="ECO:0000259" key="2">
    <source>
        <dbReference type="Pfam" id="PF08840"/>
    </source>
</evidence>
<dbReference type="HOGENOM" id="CLU_976255_0_0_6"/>
<dbReference type="GO" id="GO:0052689">
    <property type="term" value="F:carboxylic ester hydrolase activity"/>
    <property type="evidence" value="ECO:0007669"/>
    <property type="project" value="TreeGrafter"/>
</dbReference>
<feature type="signal peptide" evidence="1">
    <location>
        <begin position="1"/>
        <end position="21"/>
    </location>
</feature>
<dbReference type="InterPro" id="IPR053145">
    <property type="entry name" value="AB_hydrolase_Est10"/>
</dbReference>
<evidence type="ECO:0000313" key="5">
    <source>
        <dbReference type="Proteomes" id="UP000032721"/>
    </source>
</evidence>